<accession>A0A509E6L8</accession>
<dbReference type="EMBL" id="CABFPH010000003">
    <property type="protein sequence ID" value="VUD69800.1"/>
    <property type="molecule type" value="Genomic_DNA"/>
</dbReference>
<dbReference type="AlphaFoldDB" id="A0A509E6L8"/>
<dbReference type="OrthoDB" id="8003682at2"/>
<dbReference type="RefSeq" id="WP_142581398.1">
    <property type="nucleotide sequence ID" value="NZ_CABFPH010000003.1"/>
</dbReference>
<evidence type="ECO:0000313" key="2">
    <source>
        <dbReference type="EMBL" id="VUD69800.1"/>
    </source>
</evidence>
<protein>
    <submittedName>
        <fullName evidence="2">Uncharacterized protein</fullName>
    </submittedName>
</protein>
<feature type="region of interest" description="Disordered" evidence="1">
    <location>
        <begin position="58"/>
        <end position="87"/>
    </location>
</feature>
<name>A0A509E6L8_9HYPH</name>
<proteinExistence type="predicted"/>
<organism evidence="2 3">
    <name type="scientific">Methylobacterium symbioticum</name>
    <dbReference type="NCBI Taxonomy" id="2584084"/>
    <lineage>
        <taxon>Bacteria</taxon>
        <taxon>Pseudomonadati</taxon>
        <taxon>Pseudomonadota</taxon>
        <taxon>Alphaproteobacteria</taxon>
        <taxon>Hyphomicrobiales</taxon>
        <taxon>Methylobacteriaceae</taxon>
        <taxon>Methylobacterium</taxon>
    </lineage>
</organism>
<keyword evidence="3" id="KW-1185">Reference proteome</keyword>
<gene>
    <name evidence="2" type="ORF">MET9862_00359</name>
</gene>
<dbReference type="Proteomes" id="UP000410984">
    <property type="component" value="Unassembled WGS sequence"/>
</dbReference>
<reference evidence="2 3" key="1">
    <citation type="submission" date="2019-06" db="EMBL/GenBank/DDBJ databases">
        <authorList>
            <person name="Rodrigo-Torres L."/>
            <person name="Arahal R. D."/>
            <person name="Lucena T."/>
        </authorList>
    </citation>
    <scope>NUCLEOTIDE SEQUENCE [LARGE SCALE GENOMIC DNA]</scope>
    <source>
        <strain evidence="2 3">SB0023/3</strain>
    </source>
</reference>
<sequence>MLCDQTLWDLVSAERIAIEDISAAVDTYLADPTTGEHHIDQRFSLDLAAAVTRHASPQQLAELADTHAPSRRNAVRSALLMARPTRR</sequence>
<evidence type="ECO:0000313" key="3">
    <source>
        <dbReference type="Proteomes" id="UP000410984"/>
    </source>
</evidence>
<evidence type="ECO:0000256" key="1">
    <source>
        <dbReference type="SAM" id="MobiDB-lite"/>
    </source>
</evidence>